<evidence type="ECO:0000256" key="2">
    <source>
        <dbReference type="ARBA" id="ARBA00022448"/>
    </source>
</evidence>
<keyword evidence="7" id="KW-0406">Ion transport</keyword>
<organism evidence="17 18">
    <name type="scientific">Pseudomaricurvus hydrocarbonicus</name>
    <dbReference type="NCBI Taxonomy" id="1470433"/>
    <lineage>
        <taxon>Bacteria</taxon>
        <taxon>Pseudomonadati</taxon>
        <taxon>Pseudomonadota</taxon>
        <taxon>Gammaproteobacteria</taxon>
        <taxon>Cellvibrionales</taxon>
        <taxon>Cellvibrionaceae</taxon>
        <taxon>Pseudomaricurvus</taxon>
    </lineage>
</organism>
<feature type="region of interest" description="Disordered" evidence="13">
    <location>
        <begin position="272"/>
        <end position="291"/>
    </location>
</feature>
<comment type="similarity">
    <text evidence="11 12">Belongs to the TonB-dependent receptor family.</text>
</comment>
<evidence type="ECO:0000256" key="5">
    <source>
        <dbReference type="ARBA" id="ARBA00022692"/>
    </source>
</evidence>
<dbReference type="InterPro" id="IPR039426">
    <property type="entry name" value="TonB-dep_rcpt-like"/>
</dbReference>
<dbReference type="PROSITE" id="PS52016">
    <property type="entry name" value="TONB_DEPENDENT_REC_3"/>
    <property type="match status" value="1"/>
</dbReference>
<dbReference type="CDD" id="cd01347">
    <property type="entry name" value="ligand_gated_channel"/>
    <property type="match status" value="1"/>
</dbReference>
<evidence type="ECO:0000256" key="6">
    <source>
        <dbReference type="ARBA" id="ARBA00023004"/>
    </source>
</evidence>
<dbReference type="GO" id="GO:0009279">
    <property type="term" value="C:cell outer membrane"/>
    <property type="evidence" value="ECO:0007669"/>
    <property type="project" value="UniProtKB-SubCell"/>
</dbReference>
<evidence type="ECO:0000256" key="10">
    <source>
        <dbReference type="ARBA" id="ARBA00023237"/>
    </source>
</evidence>
<name>A0A9E5MNN0_9GAMM</name>
<dbReference type="GO" id="GO:0006826">
    <property type="term" value="P:iron ion transport"/>
    <property type="evidence" value="ECO:0007669"/>
    <property type="project" value="UniProtKB-KW"/>
</dbReference>
<keyword evidence="2 11" id="KW-0813">Transport</keyword>
<dbReference type="Pfam" id="PF07715">
    <property type="entry name" value="Plug"/>
    <property type="match status" value="1"/>
</dbReference>
<evidence type="ECO:0000256" key="1">
    <source>
        <dbReference type="ARBA" id="ARBA00004571"/>
    </source>
</evidence>
<dbReference type="Proteomes" id="UP000787472">
    <property type="component" value="Unassembled WGS sequence"/>
</dbReference>
<comment type="subcellular location">
    <subcellularLocation>
        <location evidence="1 11">Cell outer membrane</location>
        <topology evidence="1 11">Multi-pass membrane protein</topology>
    </subcellularLocation>
</comment>
<evidence type="ECO:0000256" key="12">
    <source>
        <dbReference type="RuleBase" id="RU003357"/>
    </source>
</evidence>
<dbReference type="InterPro" id="IPR000531">
    <property type="entry name" value="Beta-barrel_TonB"/>
</dbReference>
<evidence type="ECO:0000313" key="17">
    <source>
        <dbReference type="EMBL" id="NHO67497.1"/>
    </source>
</evidence>
<dbReference type="InterPro" id="IPR036942">
    <property type="entry name" value="Beta-barrel_TonB_sf"/>
</dbReference>
<dbReference type="Pfam" id="PF00593">
    <property type="entry name" value="TonB_dep_Rec_b-barrel"/>
    <property type="match status" value="1"/>
</dbReference>
<keyword evidence="8 12" id="KW-0798">TonB box</keyword>
<dbReference type="Gene3D" id="2.40.170.20">
    <property type="entry name" value="TonB-dependent receptor, beta-barrel domain"/>
    <property type="match status" value="1"/>
</dbReference>
<evidence type="ECO:0000256" key="9">
    <source>
        <dbReference type="ARBA" id="ARBA00023136"/>
    </source>
</evidence>
<feature type="domain" description="TonB-dependent receptor plug" evidence="16">
    <location>
        <begin position="50"/>
        <end position="157"/>
    </location>
</feature>
<feature type="signal peptide" evidence="14">
    <location>
        <begin position="1"/>
        <end position="29"/>
    </location>
</feature>
<gene>
    <name evidence="17" type="ORF">G8770_18285</name>
</gene>
<dbReference type="AlphaFoldDB" id="A0A9E5MNN0"/>
<comment type="caution">
    <text evidence="17">The sequence shown here is derived from an EMBL/GenBank/DDBJ whole genome shotgun (WGS) entry which is preliminary data.</text>
</comment>
<feature type="chain" id="PRO_5038351865" evidence="14">
    <location>
        <begin position="30"/>
        <end position="725"/>
    </location>
</feature>
<accession>A0A9E5MNN0</accession>
<keyword evidence="5 11" id="KW-0812">Transmembrane</keyword>
<evidence type="ECO:0000256" key="3">
    <source>
        <dbReference type="ARBA" id="ARBA00022452"/>
    </source>
</evidence>
<keyword evidence="14" id="KW-0732">Signal</keyword>
<feature type="domain" description="TonB-dependent receptor-like beta-barrel" evidence="15">
    <location>
        <begin position="238"/>
        <end position="681"/>
    </location>
</feature>
<keyword evidence="17" id="KW-0675">Receptor</keyword>
<evidence type="ECO:0000256" key="13">
    <source>
        <dbReference type="SAM" id="MobiDB-lite"/>
    </source>
</evidence>
<evidence type="ECO:0000313" key="18">
    <source>
        <dbReference type="Proteomes" id="UP000787472"/>
    </source>
</evidence>
<evidence type="ECO:0000256" key="11">
    <source>
        <dbReference type="PROSITE-ProRule" id="PRU01360"/>
    </source>
</evidence>
<keyword evidence="9 11" id="KW-0472">Membrane</keyword>
<evidence type="ECO:0000256" key="8">
    <source>
        <dbReference type="ARBA" id="ARBA00023077"/>
    </source>
</evidence>
<keyword evidence="3 11" id="KW-1134">Transmembrane beta strand</keyword>
<evidence type="ECO:0000259" key="15">
    <source>
        <dbReference type="Pfam" id="PF00593"/>
    </source>
</evidence>
<evidence type="ECO:0000256" key="7">
    <source>
        <dbReference type="ARBA" id="ARBA00023065"/>
    </source>
</evidence>
<dbReference type="PANTHER" id="PTHR32552:SF81">
    <property type="entry name" value="TONB-DEPENDENT OUTER MEMBRANE RECEPTOR"/>
    <property type="match status" value="1"/>
</dbReference>
<sequence length="725" mass="78979">MKNQLPKLYRATAFAALTGAIAGVSPVYAQGKGFALEEVVVTARKREESAEDIPIAISSMGEMAIEAMGATAMGDLVGSVPNLAMDPNGNSLNSWGMRGIVSVTRNAGQESGLGVYIDGVYAGRPAAFNFPMNDIQQVEVLRGPQGSLFGRNTIAGAINITTKKPSEELQGQIKLSLGNYERQDIQGSVAGPIIDGVLSGKISGFSYQQDGYVDNLYDGDSYMSDDRVGGRGALYWTPTESLEITLSADYLEQDNDQLFGMTLEPVLNTLEPGSGWYQPDPYKTNQNDPNRERIESGGTSVTVNWDLPSGHTLTSITSQRSADFILQADDDAGPYTLSYSQFEDNSDTFSQEIRIASPSADNFDYVVGYYYMDQEVDALRSTSVVGYPDTQTGIIVNSSVNSESWALFGTANFYLTDALTLSVGLRYTDEEKDSEYSQVDNVGLGFADVVFSPSQQDDAWSGDISLGYAINESINAYASVRQGVKSGGFQTDIIDFTDVNAFVFGPEEAISYELGVKGMFFERRLKVNGAVFRTDYTDMQVGQLLGLGFTTTNAGESQIDGLELEVEWLATENLALGLSLGLLDHEYTAYDGCAGENTSCKGNKLQLVSDWTASANVDYTFPLSNGSAFNAHLDWTARDNYFTDAVNDPDLVVEQRFLLNGRIGYVTADDSLSVHLWAKNLTDEEYDALLWKYPVTPLFYGAQTSGLERLIGEPRTFGVEVGYRF</sequence>
<reference evidence="17" key="1">
    <citation type="submission" date="2020-03" db="EMBL/GenBank/DDBJ databases">
        <authorList>
            <person name="Guo F."/>
        </authorList>
    </citation>
    <scope>NUCLEOTIDE SEQUENCE</scope>
    <source>
        <strain evidence="17">JCM 30134</strain>
    </source>
</reference>
<evidence type="ECO:0000256" key="4">
    <source>
        <dbReference type="ARBA" id="ARBA00022496"/>
    </source>
</evidence>
<keyword evidence="10 11" id="KW-0998">Cell outer membrane</keyword>
<dbReference type="SUPFAM" id="SSF56935">
    <property type="entry name" value="Porins"/>
    <property type="match status" value="1"/>
</dbReference>
<evidence type="ECO:0000259" key="16">
    <source>
        <dbReference type="Pfam" id="PF07715"/>
    </source>
</evidence>
<keyword evidence="4" id="KW-0410">Iron transport</keyword>
<dbReference type="InterPro" id="IPR012910">
    <property type="entry name" value="Plug_dom"/>
</dbReference>
<proteinExistence type="inferred from homology"/>
<evidence type="ECO:0000256" key="14">
    <source>
        <dbReference type="SAM" id="SignalP"/>
    </source>
</evidence>
<dbReference type="PANTHER" id="PTHR32552">
    <property type="entry name" value="FERRICHROME IRON RECEPTOR-RELATED"/>
    <property type="match status" value="1"/>
</dbReference>
<dbReference type="EMBL" id="JAAONZ010000017">
    <property type="protein sequence ID" value="NHO67497.1"/>
    <property type="molecule type" value="Genomic_DNA"/>
</dbReference>
<keyword evidence="18" id="KW-1185">Reference proteome</keyword>
<keyword evidence="6" id="KW-0408">Iron</keyword>
<dbReference type="RefSeq" id="WP_167190306.1">
    <property type="nucleotide sequence ID" value="NZ_JAAONZ010000017.1"/>
</dbReference>
<protein>
    <submittedName>
        <fullName evidence="17">TonB-dependent receptor</fullName>
    </submittedName>
</protein>